<accession>A0A815ZT05</accession>
<feature type="compositionally biased region" description="Low complexity" evidence="1">
    <location>
        <begin position="61"/>
        <end position="73"/>
    </location>
</feature>
<comment type="caution">
    <text evidence="4">The sequence shown here is derived from an EMBL/GenBank/DDBJ whole genome shotgun (WGS) entry which is preliminary data.</text>
</comment>
<reference evidence="4" key="1">
    <citation type="submission" date="2021-02" db="EMBL/GenBank/DDBJ databases">
        <authorList>
            <person name="Nowell W R."/>
        </authorList>
    </citation>
    <scope>NUCLEOTIDE SEQUENCE</scope>
</reference>
<dbReference type="Proteomes" id="UP000663870">
    <property type="component" value="Unassembled WGS sequence"/>
</dbReference>
<evidence type="ECO:0000256" key="1">
    <source>
        <dbReference type="SAM" id="MobiDB-lite"/>
    </source>
</evidence>
<name>A0A815ZT05_9BILA</name>
<dbReference type="AlphaFoldDB" id="A0A815ZT05"/>
<keyword evidence="5" id="KW-1185">Reference proteome</keyword>
<protein>
    <submittedName>
        <fullName evidence="4">Uncharacterized protein</fullName>
    </submittedName>
</protein>
<keyword evidence="2" id="KW-0812">Transmembrane</keyword>
<proteinExistence type="predicted"/>
<feature type="region of interest" description="Disordered" evidence="1">
    <location>
        <begin position="60"/>
        <end position="85"/>
    </location>
</feature>
<evidence type="ECO:0000256" key="2">
    <source>
        <dbReference type="SAM" id="Phobius"/>
    </source>
</evidence>
<organism evidence="4 5">
    <name type="scientific">Rotaria sordida</name>
    <dbReference type="NCBI Taxonomy" id="392033"/>
    <lineage>
        <taxon>Eukaryota</taxon>
        <taxon>Metazoa</taxon>
        <taxon>Spiralia</taxon>
        <taxon>Gnathifera</taxon>
        <taxon>Rotifera</taxon>
        <taxon>Eurotatoria</taxon>
        <taxon>Bdelloidea</taxon>
        <taxon>Philodinida</taxon>
        <taxon>Philodinidae</taxon>
        <taxon>Rotaria</taxon>
    </lineage>
</organism>
<feature type="transmembrane region" description="Helical" evidence="2">
    <location>
        <begin position="100"/>
        <end position="121"/>
    </location>
</feature>
<dbReference type="EMBL" id="CAJNOH010003096">
    <property type="protein sequence ID" value="CAF1323239.1"/>
    <property type="molecule type" value="Genomic_DNA"/>
</dbReference>
<evidence type="ECO:0000313" key="5">
    <source>
        <dbReference type="Proteomes" id="UP000663870"/>
    </source>
</evidence>
<gene>
    <name evidence="4" type="ORF">JXQ802_LOCUS46838</name>
    <name evidence="3" type="ORF">PYM288_LOCUS31024</name>
</gene>
<evidence type="ECO:0000313" key="4">
    <source>
        <dbReference type="EMBL" id="CAF1587094.1"/>
    </source>
</evidence>
<feature type="compositionally biased region" description="Polar residues" evidence="1">
    <location>
        <begin position="74"/>
        <end position="85"/>
    </location>
</feature>
<dbReference type="EMBL" id="CAJNOL010004387">
    <property type="protein sequence ID" value="CAF1587094.1"/>
    <property type="molecule type" value="Genomic_DNA"/>
</dbReference>
<sequence>MIDDYNTGRRITSWDTSDPPKSLDSSQLMRNAPSLSMSQHNSLVPYSQYNAQVRSQNSIDQRQMQQTQYQTKTLRSSKPNSTDIETGSKFSIKSISINHILGFILGLIITAVPLGVIVTFYALLCRFLNIFLILSYELFLHFFKMNLPTASDSATTSASTTISTSISLPPQCTSYNTLTDISRLSTYTSGCCPCDSTVSTGWTRITGSAGTQLITYPVSTSYCSTNTPGWWNGTHPSTIGATTSGTLCVSYSGYLCNPSYSISPILATNCSGYYVYYLQTLSCYCCWIYPRYCTI</sequence>
<evidence type="ECO:0000313" key="3">
    <source>
        <dbReference type="EMBL" id="CAF1323239.1"/>
    </source>
</evidence>
<keyword evidence="2" id="KW-1133">Transmembrane helix</keyword>
<feature type="region of interest" description="Disordered" evidence="1">
    <location>
        <begin position="1"/>
        <end position="27"/>
    </location>
</feature>
<keyword evidence="2" id="KW-0472">Membrane</keyword>
<dbReference type="Proteomes" id="UP000663854">
    <property type="component" value="Unassembled WGS sequence"/>
</dbReference>